<dbReference type="Proteomes" id="UP000651333">
    <property type="component" value="Unassembled WGS sequence"/>
</dbReference>
<reference evidence="1" key="1">
    <citation type="submission" date="2019-09" db="EMBL/GenBank/DDBJ databases">
        <title>Comparative genomic analysis of Lactobacillus helveticus.</title>
        <authorList>
            <person name="Zhang H."/>
            <person name="Chen Y."/>
            <person name="Zhong Z."/>
        </authorList>
    </citation>
    <scope>NUCLEOTIDE SEQUENCE</scope>
    <source>
        <strain evidence="1">IMAU30003</strain>
    </source>
</reference>
<name>A0A9Q5G5N3_LACHE</name>
<gene>
    <name evidence="1" type="ORF">IMAU30003_01679</name>
</gene>
<sequence>MTQYLTFDIGGTNLKYALIDEEKIFLKKIG</sequence>
<dbReference type="SUPFAM" id="SSF53067">
    <property type="entry name" value="Actin-like ATPase domain"/>
    <property type="match status" value="1"/>
</dbReference>
<evidence type="ECO:0000313" key="1">
    <source>
        <dbReference type="EMBL" id="NRO35429.1"/>
    </source>
</evidence>
<comment type="caution">
    <text evidence="1">The sequence shown here is derived from an EMBL/GenBank/DDBJ whole genome shotgun (WGS) entry which is preliminary data.</text>
</comment>
<dbReference type="InterPro" id="IPR043129">
    <property type="entry name" value="ATPase_NBD"/>
</dbReference>
<proteinExistence type="predicted"/>
<accession>A0A9Q5G5N3</accession>
<protein>
    <recommendedName>
        <fullName evidence="3">ROK family protein</fullName>
    </recommendedName>
</protein>
<dbReference type="Gene3D" id="3.30.420.40">
    <property type="match status" value="1"/>
</dbReference>
<evidence type="ECO:0008006" key="3">
    <source>
        <dbReference type="Google" id="ProtNLM"/>
    </source>
</evidence>
<dbReference type="EMBL" id="WCHB01000064">
    <property type="protein sequence ID" value="NRO35429.1"/>
    <property type="molecule type" value="Genomic_DNA"/>
</dbReference>
<organism evidence="1 2">
    <name type="scientific">Lactobacillus helveticus</name>
    <name type="common">Lactobacillus suntoryeus</name>
    <dbReference type="NCBI Taxonomy" id="1587"/>
    <lineage>
        <taxon>Bacteria</taxon>
        <taxon>Bacillati</taxon>
        <taxon>Bacillota</taxon>
        <taxon>Bacilli</taxon>
        <taxon>Lactobacillales</taxon>
        <taxon>Lactobacillaceae</taxon>
        <taxon>Lactobacillus</taxon>
    </lineage>
</organism>
<dbReference type="AlphaFoldDB" id="A0A9Q5G5N3"/>
<evidence type="ECO:0000313" key="2">
    <source>
        <dbReference type="Proteomes" id="UP000651333"/>
    </source>
</evidence>